<dbReference type="InterPro" id="IPR005467">
    <property type="entry name" value="His_kinase_dom"/>
</dbReference>
<dbReference type="GO" id="GO:0005524">
    <property type="term" value="F:ATP binding"/>
    <property type="evidence" value="ECO:0007669"/>
    <property type="project" value="UniProtKB-KW"/>
</dbReference>
<keyword evidence="7" id="KW-0812">Transmembrane</keyword>
<dbReference type="PANTHER" id="PTHR45339:SF1">
    <property type="entry name" value="HYBRID SIGNAL TRANSDUCTION HISTIDINE KINASE J"/>
    <property type="match status" value="1"/>
</dbReference>
<proteinExistence type="predicted"/>
<feature type="region of interest" description="Disordered" evidence="6">
    <location>
        <begin position="908"/>
        <end position="954"/>
    </location>
</feature>
<dbReference type="PRINTS" id="PR00344">
    <property type="entry name" value="BCTRLSENSOR"/>
</dbReference>
<dbReference type="CDD" id="cd00130">
    <property type="entry name" value="PAS"/>
    <property type="match status" value="1"/>
</dbReference>
<evidence type="ECO:0000256" key="1">
    <source>
        <dbReference type="ARBA" id="ARBA00000085"/>
    </source>
</evidence>
<feature type="domain" description="PAC" evidence="10">
    <location>
        <begin position="339"/>
        <end position="391"/>
    </location>
</feature>
<evidence type="ECO:0000313" key="11">
    <source>
        <dbReference type="EMBL" id="MFC4161039.1"/>
    </source>
</evidence>
<dbReference type="SMART" id="SM00387">
    <property type="entry name" value="HATPase_c"/>
    <property type="match status" value="1"/>
</dbReference>
<dbReference type="Gene3D" id="3.30.450.20">
    <property type="entry name" value="PAS domain"/>
    <property type="match status" value="1"/>
</dbReference>
<keyword evidence="7" id="KW-0472">Membrane</keyword>
<feature type="domain" description="Response regulatory" evidence="9">
    <location>
        <begin position="778"/>
        <end position="885"/>
    </location>
</feature>
<dbReference type="SUPFAM" id="SSF55785">
    <property type="entry name" value="PYP-like sensor domain (PAS domain)"/>
    <property type="match status" value="1"/>
</dbReference>
<dbReference type="PROSITE" id="PS50110">
    <property type="entry name" value="RESPONSE_REGULATORY"/>
    <property type="match status" value="1"/>
</dbReference>
<protein>
    <recommendedName>
        <fullName evidence="2">histidine kinase</fullName>
        <ecNumber evidence="2">2.7.13.3</ecNumber>
    </recommendedName>
</protein>
<evidence type="ECO:0000259" key="8">
    <source>
        <dbReference type="PROSITE" id="PS50109"/>
    </source>
</evidence>
<comment type="caution">
    <text evidence="11">The sequence shown here is derived from an EMBL/GenBank/DDBJ whole genome shotgun (WGS) entry which is preliminary data.</text>
</comment>
<dbReference type="RefSeq" id="WP_378166526.1">
    <property type="nucleotide sequence ID" value="NZ_JBHSBU010000001.1"/>
</dbReference>
<name>A0ABV8MUJ8_9NEIS</name>
<dbReference type="PROSITE" id="PS50109">
    <property type="entry name" value="HIS_KIN"/>
    <property type="match status" value="1"/>
</dbReference>
<dbReference type="CDD" id="cd00156">
    <property type="entry name" value="REC"/>
    <property type="match status" value="1"/>
</dbReference>
<dbReference type="InterPro" id="IPR003594">
    <property type="entry name" value="HATPase_dom"/>
</dbReference>
<organism evidence="11 12">
    <name type="scientific">Chitinimonas lacunae</name>
    <dbReference type="NCBI Taxonomy" id="1963018"/>
    <lineage>
        <taxon>Bacteria</taxon>
        <taxon>Pseudomonadati</taxon>
        <taxon>Pseudomonadota</taxon>
        <taxon>Betaproteobacteria</taxon>
        <taxon>Neisseriales</taxon>
        <taxon>Chitinibacteraceae</taxon>
        <taxon>Chitinimonas</taxon>
    </lineage>
</organism>
<gene>
    <name evidence="11" type="ORF">ACFOW7_17015</name>
</gene>
<sequence>MDSVRQFSIGRHYFWYACFLTLATLGLLAVALADYRQLQQSEATVQHLRPHLRTVADLRYHASQLQQFIVTGGSTQDSFSLPAAERHYQAARQKLDALRTALPEDSKTLEELIQGLDWAHAGGLDIIAARLSGTSSEAKRRGQALPHSFTLQIERLISRTEQFHLTLQNRYQQQTEQIDASLQNLGREGLVLVLTLLLSTLAFLAWSRYRLHQLLGAEPVLIGQLLHRVPAPTDSGAPQAGLPALAEAIDRLLARQTQTEAALADSEMRLAQLLDQLPGGVHQLLPSPPYPFAFVSAGLSRLTGWSAQDFRTNHDFPDAAVARMRQEQIARAVQSRSGYEIEYQIERRDGRVCRVLERGQPRYLPDGTLDAIDGLILDYTEVKLANEQAERVRRQLLDTIESLDVGVLIYQRDQRLLMCNLAFQRFHPGLRPFLQPGQRMDQILRRYYRSADTAQQCGFASEEDFIKHWLSDTHGEEASRPVQVFGRWISQRHSSADDGTQVLLHSDVTEQTLLEQTLAQFRETTEQAHRAKHALLVNLSHELRTTTDALLGTITLTLQARLDDEPRENLAIAHTCGTALRNLIDDMLDLAKIETGQLELQQVPFSLGSLLHDTLAPLRQHVSARRLALDCALAPDLPDQLTGDPQRLQQIISHLLEQALRVTLHGEIGLEVEVLAQTPAGPRLVLTVFDNGPVIPPHQLAGFFDPFSQINRPHAHQDSHSGLSLALSQRLARLMGGDISLHSQAGWGNRFRVELPLQVAALQSEPMPDSPAKLAGWRVLIVDDHRFNRQTLAALLSRWGMVVRVAGNAEVARRLCQEEDYEIVLLDEYLPDGTDLPQQARLAQPHAVRLLLGNPGEAAQQLGAAACQPKPIRPCALLNTLLHCLDAGSASDEPLSRPAPAESRLAEISRLVSDTQPANDDPPHTLTSFDEDLSRFQTPTDPFPHGEVNCLDNP</sequence>
<dbReference type="EC" id="2.7.13.3" evidence="2"/>
<keyword evidence="12" id="KW-1185">Reference proteome</keyword>
<dbReference type="InterPro" id="IPR011006">
    <property type="entry name" value="CheY-like_superfamily"/>
</dbReference>
<keyword evidence="11" id="KW-0067">ATP-binding</keyword>
<evidence type="ECO:0000259" key="9">
    <source>
        <dbReference type="PROSITE" id="PS50110"/>
    </source>
</evidence>
<dbReference type="Pfam" id="PF00512">
    <property type="entry name" value="HisKA"/>
    <property type="match status" value="1"/>
</dbReference>
<keyword evidence="3 5" id="KW-0597">Phosphoprotein</keyword>
<dbReference type="Pfam" id="PF08447">
    <property type="entry name" value="PAS_3"/>
    <property type="match status" value="1"/>
</dbReference>
<dbReference type="InterPro" id="IPR036097">
    <property type="entry name" value="HisK_dim/P_sf"/>
</dbReference>
<evidence type="ECO:0000256" key="7">
    <source>
        <dbReference type="SAM" id="Phobius"/>
    </source>
</evidence>
<evidence type="ECO:0000256" key="5">
    <source>
        <dbReference type="PROSITE-ProRule" id="PRU00169"/>
    </source>
</evidence>
<keyword evidence="7" id="KW-1133">Transmembrane helix</keyword>
<dbReference type="Gene3D" id="3.30.565.10">
    <property type="entry name" value="Histidine kinase-like ATPase, C-terminal domain"/>
    <property type="match status" value="1"/>
</dbReference>
<dbReference type="InterPro" id="IPR035965">
    <property type="entry name" value="PAS-like_dom_sf"/>
</dbReference>
<dbReference type="SMART" id="SM00388">
    <property type="entry name" value="HisKA"/>
    <property type="match status" value="1"/>
</dbReference>
<evidence type="ECO:0000256" key="2">
    <source>
        <dbReference type="ARBA" id="ARBA00012438"/>
    </source>
</evidence>
<dbReference type="Gene3D" id="1.10.287.130">
    <property type="match status" value="1"/>
</dbReference>
<dbReference type="Pfam" id="PF00072">
    <property type="entry name" value="Response_reg"/>
    <property type="match status" value="1"/>
</dbReference>
<dbReference type="SMART" id="SM00448">
    <property type="entry name" value="REC"/>
    <property type="match status" value="1"/>
</dbReference>
<dbReference type="Pfam" id="PF02518">
    <property type="entry name" value="HATPase_c"/>
    <property type="match status" value="1"/>
</dbReference>
<dbReference type="PROSITE" id="PS50113">
    <property type="entry name" value="PAC"/>
    <property type="match status" value="1"/>
</dbReference>
<dbReference type="InterPro" id="IPR001789">
    <property type="entry name" value="Sig_transdc_resp-reg_receiver"/>
</dbReference>
<dbReference type="EMBL" id="JBHSBU010000001">
    <property type="protein sequence ID" value="MFC4161039.1"/>
    <property type="molecule type" value="Genomic_DNA"/>
</dbReference>
<keyword evidence="11" id="KW-0547">Nucleotide-binding</keyword>
<dbReference type="Proteomes" id="UP001595791">
    <property type="component" value="Unassembled WGS sequence"/>
</dbReference>
<dbReference type="InterPro" id="IPR003661">
    <property type="entry name" value="HisK_dim/P_dom"/>
</dbReference>
<reference evidence="12" key="1">
    <citation type="journal article" date="2019" name="Int. J. Syst. Evol. Microbiol.">
        <title>The Global Catalogue of Microorganisms (GCM) 10K type strain sequencing project: providing services to taxonomists for standard genome sequencing and annotation.</title>
        <authorList>
            <consortium name="The Broad Institute Genomics Platform"/>
            <consortium name="The Broad Institute Genome Sequencing Center for Infectious Disease"/>
            <person name="Wu L."/>
            <person name="Ma J."/>
        </authorList>
    </citation>
    <scope>NUCLEOTIDE SEQUENCE [LARGE SCALE GENOMIC DNA]</scope>
    <source>
        <strain evidence="12">LMG 29894</strain>
    </source>
</reference>
<dbReference type="InterPro" id="IPR000700">
    <property type="entry name" value="PAS-assoc_C"/>
</dbReference>
<dbReference type="InterPro" id="IPR000014">
    <property type="entry name" value="PAS"/>
</dbReference>
<dbReference type="Gene3D" id="3.40.50.2300">
    <property type="match status" value="1"/>
</dbReference>
<dbReference type="InterPro" id="IPR036890">
    <property type="entry name" value="HATPase_C_sf"/>
</dbReference>
<evidence type="ECO:0000259" key="10">
    <source>
        <dbReference type="PROSITE" id="PS50113"/>
    </source>
</evidence>
<dbReference type="InterPro" id="IPR013655">
    <property type="entry name" value="PAS_fold_3"/>
</dbReference>
<dbReference type="InterPro" id="IPR004358">
    <property type="entry name" value="Sig_transdc_His_kin-like_C"/>
</dbReference>
<evidence type="ECO:0000256" key="6">
    <source>
        <dbReference type="SAM" id="MobiDB-lite"/>
    </source>
</evidence>
<evidence type="ECO:0000256" key="4">
    <source>
        <dbReference type="ARBA" id="ARBA00023012"/>
    </source>
</evidence>
<dbReference type="SUPFAM" id="SSF47384">
    <property type="entry name" value="Homodimeric domain of signal transducing histidine kinase"/>
    <property type="match status" value="1"/>
</dbReference>
<evidence type="ECO:0000313" key="12">
    <source>
        <dbReference type="Proteomes" id="UP001595791"/>
    </source>
</evidence>
<feature type="domain" description="Histidine kinase" evidence="8">
    <location>
        <begin position="538"/>
        <end position="759"/>
    </location>
</feature>
<comment type="catalytic activity">
    <reaction evidence="1">
        <text>ATP + protein L-histidine = ADP + protein N-phospho-L-histidine.</text>
        <dbReference type="EC" id="2.7.13.3"/>
    </reaction>
</comment>
<dbReference type="CDD" id="cd00082">
    <property type="entry name" value="HisKA"/>
    <property type="match status" value="1"/>
</dbReference>
<dbReference type="Pfam" id="PF12860">
    <property type="entry name" value="PAS_7"/>
    <property type="match status" value="1"/>
</dbReference>
<keyword evidence="4" id="KW-0902">Two-component regulatory system</keyword>
<feature type="transmembrane region" description="Helical" evidence="7">
    <location>
        <begin position="13"/>
        <end position="33"/>
    </location>
</feature>
<accession>A0ABV8MUJ8</accession>
<dbReference type="SUPFAM" id="SSF52172">
    <property type="entry name" value="CheY-like"/>
    <property type="match status" value="1"/>
</dbReference>
<dbReference type="PANTHER" id="PTHR45339">
    <property type="entry name" value="HYBRID SIGNAL TRANSDUCTION HISTIDINE KINASE J"/>
    <property type="match status" value="1"/>
</dbReference>
<feature type="modified residue" description="4-aspartylphosphate" evidence="5">
    <location>
        <position position="827"/>
    </location>
</feature>
<evidence type="ECO:0000256" key="3">
    <source>
        <dbReference type="ARBA" id="ARBA00022553"/>
    </source>
</evidence>
<dbReference type="SUPFAM" id="SSF55874">
    <property type="entry name" value="ATPase domain of HSP90 chaperone/DNA topoisomerase II/histidine kinase"/>
    <property type="match status" value="1"/>
</dbReference>